<keyword evidence="2" id="KW-1185">Reference proteome</keyword>
<sequence length="58" mass="5979">MSLVTPPPSASGQERRILVLRAGLPDGSALALLYYYVGKGLPGSTGPVLLNVPVQACN</sequence>
<dbReference type="Proteomes" id="UP000606003">
    <property type="component" value="Unassembled WGS sequence"/>
</dbReference>
<dbReference type="EMBL" id="JACXAC010000006">
    <property type="protein sequence ID" value="MBD2723998.1"/>
    <property type="molecule type" value="Genomic_DNA"/>
</dbReference>
<evidence type="ECO:0000313" key="2">
    <source>
        <dbReference type="Proteomes" id="UP000606003"/>
    </source>
</evidence>
<reference evidence="1 2" key="1">
    <citation type="submission" date="2020-09" db="EMBL/GenBank/DDBJ databases">
        <authorList>
            <person name="Kim M.K."/>
        </authorList>
    </citation>
    <scope>NUCLEOTIDE SEQUENCE [LARGE SCALE GENOMIC DNA]</scope>
    <source>
        <strain evidence="1 2">BT189</strain>
    </source>
</reference>
<protein>
    <submittedName>
        <fullName evidence="1">Uncharacterized protein</fullName>
    </submittedName>
</protein>
<dbReference type="RefSeq" id="WP_190927333.1">
    <property type="nucleotide sequence ID" value="NZ_JACXAC010000006.1"/>
</dbReference>
<accession>A0ABR8JVW1</accession>
<organism evidence="1 2">
    <name type="scientific">Hymenobacter armeniacus</name>
    <dbReference type="NCBI Taxonomy" id="2771358"/>
    <lineage>
        <taxon>Bacteria</taxon>
        <taxon>Pseudomonadati</taxon>
        <taxon>Bacteroidota</taxon>
        <taxon>Cytophagia</taxon>
        <taxon>Cytophagales</taxon>
        <taxon>Hymenobacteraceae</taxon>
        <taxon>Hymenobacter</taxon>
    </lineage>
</organism>
<name>A0ABR8JVW1_9BACT</name>
<gene>
    <name evidence="1" type="ORF">IC234_17860</name>
</gene>
<comment type="caution">
    <text evidence="1">The sequence shown here is derived from an EMBL/GenBank/DDBJ whole genome shotgun (WGS) entry which is preliminary data.</text>
</comment>
<evidence type="ECO:0000313" key="1">
    <source>
        <dbReference type="EMBL" id="MBD2723998.1"/>
    </source>
</evidence>
<proteinExistence type="predicted"/>